<dbReference type="AlphaFoldDB" id="A0A8J9Y2X9"/>
<keyword evidence="3" id="KW-1185">Reference proteome</keyword>
<feature type="non-terminal residue" evidence="2">
    <location>
        <position position="120"/>
    </location>
</feature>
<sequence>MADLQNDNLQNMENVDANLNKMEEMMNSDPNYVPSTKELLEMLNSADIDDEMKESLKSMLAGDVPQFFGGHGIGTTVAIVFVLIIFSVILFFGYKLYRSIKDKEKKREEKKKLKQMKKKK</sequence>
<evidence type="ECO:0000313" key="3">
    <source>
        <dbReference type="Proteomes" id="UP000838878"/>
    </source>
</evidence>
<gene>
    <name evidence="2" type="ORF">BINO364_LOCUS3564</name>
</gene>
<reference evidence="2" key="1">
    <citation type="submission" date="2021-12" db="EMBL/GenBank/DDBJ databases">
        <authorList>
            <person name="Martin H S."/>
        </authorList>
    </citation>
    <scope>NUCLEOTIDE SEQUENCE</scope>
</reference>
<keyword evidence="1" id="KW-0472">Membrane</keyword>
<dbReference type="EMBL" id="OV170231">
    <property type="protein sequence ID" value="CAH0716889.1"/>
    <property type="molecule type" value="Genomic_DNA"/>
</dbReference>
<protein>
    <submittedName>
        <fullName evidence="2">Uncharacterized protein</fullName>
    </submittedName>
</protein>
<keyword evidence="1" id="KW-0812">Transmembrane</keyword>
<keyword evidence="1" id="KW-1133">Transmembrane helix</keyword>
<feature type="transmembrane region" description="Helical" evidence="1">
    <location>
        <begin position="73"/>
        <end position="97"/>
    </location>
</feature>
<dbReference type="OrthoDB" id="7360852at2759"/>
<organism evidence="2 3">
    <name type="scientific">Brenthis ino</name>
    <name type="common">lesser marbled fritillary</name>
    <dbReference type="NCBI Taxonomy" id="405034"/>
    <lineage>
        <taxon>Eukaryota</taxon>
        <taxon>Metazoa</taxon>
        <taxon>Ecdysozoa</taxon>
        <taxon>Arthropoda</taxon>
        <taxon>Hexapoda</taxon>
        <taxon>Insecta</taxon>
        <taxon>Pterygota</taxon>
        <taxon>Neoptera</taxon>
        <taxon>Endopterygota</taxon>
        <taxon>Lepidoptera</taxon>
        <taxon>Glossata</taxon>
        <taxon>Ditrysia</taxon>
        <taxon>Papilionoidea</taxon>
        <taxon>Nymphalidae</taxon>
        <taxon>Heliconiinae</taxon>
        <taxon>Argynnini</taxon>
        <taxon>Brenthis</taxon>
    </lineage>
</organism>
<dbReference type="Proteomes" id="UP000838878">
    <property type="component" value="Chromosome 11"/>
</dbReference>
<evidence type="ECO:0000313" key="2">
    <source>
        <dbReference type="EMBL" id="CAH0716889.1"/>
    </source>
</evidence>
<name>A0A8J9Y2X9_9NEOP</name>
<evidence type="ECO:0000256" key="1">
    <source>
        <dbReference type="SAM" id="Phobius"/>
    </source>
</evidence>
<accession>A0A8J9Y2X9</accession>
<proteinExistence type="predicted"/>